<proteinExistence type="predicted"/>
<evidence type="ECO:0000313" key="1">
    <source>
        <dbReference type="EMBL" id="JAD45165.1"/>
    </source>
</evidence>
<reference evidence="1" key="2">
    <citation type="journal article" date="2015" name="Data Brief">
        <title>Shoot transcriptome of the giant reed, Arundo donax.</title>
        <authorList>
            <person name="Barrero R.A."/>
            <person name="Guerrero F.D."/>
            <person name="Moolhuijzen P."/>
            <person name="Goolsby J.A."/>
            <person name="Tidwell J."/>
            <person name="Bellgard S.E."/>
            <person name="Bellgard M.I."/>
        </authorList>
    </citation>
    <scope>NUCLEOTIDE SEQUENCE</scope>
    <source>
        <tissue evidence="1">Shoot tissue taken approximately 20 cm above the soil surface</tissue>
    </source>
</reference>
<dbReference type="EMBL" id="GBRH01252730">
    <property type="protein sequence ID" value="JAD45165.1"/>
    <property type="molecule type" value="Transcribed_RNA"/>
</dbReference>
<sequence length="109" mass="11603">MHELRRRTTRRSRYLFHPPHTCAASFWLSLSLAATPRAATTVASPTSLTLALTTILASARNRRCFSGWNTPSPLCLRGRGGRAALGSAAATTTAGVVPSSSFTLPSYAI</sequence>
<reference evidence="1" key="1">
    <citation type="submission" date="2014-09" db="EMBL/GenBank/DDBJ databases">
        <authorList>
            <person name="Magalhaes I.L.F."/>
            <person name="Oliveira U."/>
            <person name="Santos F.R."/>
            <person name="Vidigal T.H.D.A."/>
            <person name="Brescovit A.D."/>
            <person name="Santos A.J."/>
        </authorList>
    </citation>
    <scope>NUCLEOTIDE SEQUENCE</scope>
    <source>
        <tissue evidence="1">Shoot tissue taken approximately 20 cm above the soil surface</tissue>
    </source>
</reference>
<name>A0A0A9A861_ARUDO</name>
<dbReference type="AlphaFoldDB" id="A0A0A9A861"/>
<accession>A0A0A9A861</accession>
<protein>
    <submittedName>
        <fullName evidence="1">Uncharacterized protein</fullName>
    </submittedName>
</protein>
<organism evidence="1">
    <name type="scientific">Arundo donax</name>
    <name type="common">Giant reed</name>
    <name type="synonym">Donax arundinaceus</name>
    <dbReference type="NCBI Taxonomy" id="35708"/>
    <lineage>
        <taxon>Eukaryota</taxon>
        <taxon>Viridiplantae</taxon>
        <taxon>Streptophyta</taxon>
        <taxon>Embryophyta</taxon>
        <taxon>Tracheophyta</taxon>
        <taxon>Spermatophyta</taxon>
        <taxon>Magnoliopsida</taxon>
        <taxon>Liliopsida</taxon>
        <taxon>Poales</taxon>
        <taxon>Poaceae</taxon>
        <taxon>PACMAD clade</taxon>
        <taxon>Arundinoideae</taxon>
        <taxon>Arundineae</taxon>
        <taxon>Arundo</taxon>
    </lineage>
</organism>